<feature type="domain" description="DUF306" evidence="3">
    <location>
        <begin position="223"/>
        <end position="333"/>
    </location>
</feature>
<feature type="transmembrane region" description="Helical" evidence="2">
    <location>
        <begin position="34"/>
        <end position="57"/>
    </location>
</feature>
<dbReference type="EMBL" id="CM001436">
    <property type="protein sequence ID" value="EHQ34189.1"/>
    <property type="molecule type" value="Genomic_DNA"/>
</dbReference>
<proteinExistence type="predicted"/>
<dbReference type="PANTHER" id="PTHR35535:SF2">
    <property type="entry name" value="DUF306 DOMAIN-CONTAINING PROTEIN"/>
    <property type="match status" value="1"/>
</dbReference>
<dbReference type="AlphaFoldDB" id="H1YY94"/>
<dbReference type="InterPro" id="IPR038670">
    <property type="entry name" value="HslJ-like_sf"/>
</dbReference>
<keyword evidence="2" id="KW-0472">Membrane</keyword>
<sequence length="337" mass="36172">MSKNNRHKNPDSDLRKNNEHSNEHFNDHSGRTGFIPGSLSLIFLSAAMILAVIMTAGCTGSSSGDISDNITPDIINKTAVNGTNATDYSGNITGTDNSSENSTAVSGDELSGTEWLVTSYMGVGSGLNEVPEGIDATLTFVNESILGGNSGCNSYSADYNSNDGEFKTGIIALTEMYCTDATMQFENDYLELLQNGSSIEISADNLVISDEDGNVILTLLPFTLEGGSWELTSMNNGKGAVVSLPENIGITLEFSDEKASGNAGCNNYFSAYAIDEDFGIEFSAIGSTKMYCDEDIMVYESSYLKNLESVSRYYFNGKSLTFRDDDGKTLMTFVKSG</sequence>
<feature type="domain" description="DUF306" evidence="3">
    <location>
        <begin position="109"/>
        <end position="218"/>
    </location>
</feature>
<evidence type="ECO:0000313" key="5">
    <source>
        <dbReference type="Proteomes" id="UP000005741"/>
    </source>
</evidence>
<dbReference type="RefSeq" id="WP_004075769.1">
    <property type="nucleotide sequence ID" value="NZ_CM001436.1"/>
</dbReference>
<dbReference type="HOGENOM" id="CLU_822863_0_0_2"/>
<feature type="region of interest" description="Disordered" evidence="1">
    <location>
        <begin position="85"/>
        <end position="107"/>
    </location>
</feature>
<protein>
    <recommendedName>
        <fullName evidence="3">DUF306 domain-containing protein</fullName>
    </recommendedName>
</protein>
<dbReference type="InterPro" id="IPR005184">
    <property type="entry name" value="DUF306_Meta_HslJ"/>
</dbReference>
<evidence type="ECO:0000256" key="2">
    <source>
        <dbReference type="SAM" id="Phobius"/>
    </source>
</evidence>
<dbReference type="InParanoid" id="H1YY94"/>
<dbReference type="Gene3D" id="2.40.128.270">
    <property type="match status" value="2"/>
</dbReference>
<keyword evidence="2" id="KW-0812">Transmembrane</keyword>
<dbReference type="InterPro" id="IPR053147">
    <property type="entry name" value="Hsp_HslJ-like"/>
</dbReference>
<dbReference type="OrthoDB" id="107075at2157"/>
<keyword evidence="2" id="KW-1133">Transmembrane helix</keyword>
<feature type="compositionally biased region" description="Polar residues" evidence="1">
    <location>
        <begin position="85"/>
        <end position="105"/>
    </location>
</feature>
<feature type="region of interest" description="Disordered" evidence="1">
    <location>
        <begin position="1"/>
        <end position="30"/>
    </location>
</feature>
<accession>H1YY94</accession>
<gene>
    <name evidence="4" type="ORF">Metlim_0036</name>
</gene>
<dbReference type="Proteomes" id="UP000005741">
    <property type="component" value="Chromosome"/>
</dbReference>
<evidence type="ECO:0000256" key="1">
    <source>
        <dbReference type="SAM" id="MobiDB-lite"/>
    </source>
</evidence>
<dbReference type="PANTHER" id="PTHR35535">
    <property type="entry name" value="HEAT SHOCK PROTEIN HSLJ"/>
    <property type="match status" value="1"/>
</dbReference>
<dbReference type="STRING" id="937775.Metlim_0036"/>
<name>H1YY94_9EURY</name>
<keyword evidence="5" id="KW-1185">Reference proteome</keyword>
<organism evidence="4 5">
    <name type="scientific">Methanoplanus limicola DSM 2279</name>
    <dbReference type="NCBI Taxonomy" id="937775"/>
    <lineage>
        <taxon>Archaea</taxon>
        <taxon>Methanobacteriati</taxon>
        <taxon>Methanobacteriota</taxon>
        <taxon>Stenosarchaea group</taxon>
        <taxon>Methanomicrobia</taxon>
        <taxon>Methanomicrobiales</taxon>
        <taxon>Methanomicrobiaceae</taxon>
        <taxon>Methanoplanus</taxon>
    </lineage>
</organism>
<evidence type="ECO:0000259" key="3">
    <source>
        <dbReference type="Pfam" id="PF03724"/>
    </source>
</evidence>
<evidence type="ECO:0000313" key="4">
    <source>
        <dbReference type="EMBL" id="EHQ34189.1"/>
    </source>
</evidence>
<dbReference type="Pfam" id="PF03724">
    <property type="entry name" value="META"/>
    <property type="match status" value="2"/>
</dbReference>
<feature type="compositionally biased region" description="Basic and acidic residues" evidence="1">
    <location>
        <begin position="8"/>
        <end position="30"/>
    </location>
</feature>
<reference evidence="4 5" key="1">
    <citation type="submission" date="2011-10" db="EMBL/GenBank/DDBJ databases">
        <title>The Improved High-Quality Draft genome of Methanoplanus limicola DSM 2279.</title>
        <authorList>
            <consortium name="US DOE Joint Genome Institute (JGI-PGF)"/>
            <person name="Lucas S."/>
            <person name="Copeland A."/>
            <person name="Lapidus A."/>
            <person name="Glavina del Rio T."/>
            <person name="Dalin E."/>
            <person name="Tice H."/>
            <person name="Bruce D."/>
            <person name="Goodwin L."/>
            <person name="Pitluck S."/>
            <person name="Peters L."/>
            <person name="Mikhailova N."/>
            <person name="Lu M."/>
            <person name="Kyrpides N."/>
            <person name="Mavromatis K."/>
            <person name="Ivanova N."/>
            <person name="Markowitz V."/>
            <person name="Cheng J.-F."/>
            <person name="Hugenholtz P."/>
            <person name="Woyke T."/>
            <person name="Wu D."/>
            <person name="Wirth R."/>
            <person name="Brambilla E.-M."/>
            <person name="Klenk H.-P."/>
            <person name="Eisen J.A."/>
        </authorList>
    </citation>
    <scope>NUCLEOTIDE SEQUENCE [LARGE SCALE GENOMIC DNA]</scope>
    <source>
        <strain evidence="4 5">DSM 2279</strain>
    </source>
</reference>